<gene>
    <name evidence="1" type="ORF">U0042_29185</name>
</gene>
<evidence type="ECO:0000313" key="1">
    <source>
        <dbReference type="EMBL" id="WQD78037.1"/>
    </source>
</evidence>
<sequence length="118" mass="12314">MKKSLLLAPSLLLAACGSPSGPQQNAAVANGATPMIYVSSMHAPASISRCLESRLGSVHESRANGATELEVGSRSNASYFVTLTPSANGSVVRVVHPDNAPNDPPEEEMRFHVARCAV</sequence>
<dbReference type="PROSITE" id="PS51257">
    <property type="entry name" value="PROKAR_LIPOPROTEIN"/>
    <property type="match status" value="1"/>
</dbReference>
<name>A0ABZ0WKZ6_9BURK</name>
<dbReference type="RefSeq" id="WP_114811311.1">
    <property type="nucleotide sequence ID" value="NZ_CP139965.1"/>
</dbReference>
<proteinExistence type="predicted"/>
<dbReference type="EMBL" id="CP139965">
    <property type="protein sequence ID" value="WQD78037.1"/>
    <property type="molecule type" value="Genomic_DNA"/>
</dbReference>
<keyword evidence="2" id="KW-1185">Reference proteome</keyword>
<organism evidence="1 2">
    <name type="scientific">Paraburkholderia kururiensis</name>
    <dbReference type="NCBI Taxonomy" id="984307"/>
    <lineage>
        <taxon>Bacteria</taxon>
        <taxon>Pseudomonadati</taxon>
        <taxon>Pseudomonadota</taxon>
        <taxon>Betaproteobacteria</taxon>
        <taxon>Burkholderiales</taxon>
        <taxon>Burkholderiaceae</taxon>
        <taxon>Paraburkholderia</taxon>
    </lineage>
</organism>
<reference evidence="1 2" key="1">
    <citation type="submission" date="2023-12" db="EMBL/GenBank/DDBJ databases">
        <title>Genome sequencing and assembly of bacterial species from a model synthetic community.</title>
        <authorList>
            <person name="Hogle S.L."/>
        </authorList>
    </citation>
    <scope>NUCLEOTIDE SEQUENCE [LARGE SCALE GENOMIC DNA]</scope>
    <source>
        <strain evidence="1 2">HAMBI 2494</strain>
    </source>
</reference>
<dbReference type="Proteomes" id="UP001325479">
    <property type="component" value="Chromosome"/>
</dbReference>
<evidence type="ECO:0000313" key="2">
    <source>
        <dbReference type="Proteomes" id="UP001325479"/>
    </source>
</evidence>
<protein>
    <submittedName>
        <fullName evidence="1">Sugar ABC transporter ATPase</fullName>
    </submittedName>
</protein>
<accession>A0ABZ0WKZ6</accession>